<dbReference type="KEGG" id="iis:EYM_03540"/>
<reference evidence="1 2" key="1">
    <citation type="submission" date="2013-11" db="EMBL/GenBank/DDBJ databases">
        <title>Comparative genomics of Ignicoccus.</title>
        <authorList>
            <person name="Podar M."/>
        </authorList>
    </citation>
    <scope>NUCLEOTIDE SEQUENCE [LARGE SCALE GENOMIC DNA]</scope>
    <source>
        <strain evidence="1 2">DSM 13165</strain>
    </source>
</reference>
<evidence type="ECO:0000313" key="2">
    <source>
        <dbReference type="Proteomes" id="UP000060778"/>
    </source>
</evidence>
<dbReference type="RefSeq" id="WP_075049685.1">
    <property type="nucleotide sequence ID" value="NZ_CP006867.1"/>
</dbReference>
<evidence type="ECO:0000313" key="1">
    <source>
        <dbReference type="EMBL" id="ALU12420.1"/>
    </source>
</evidence>
<dbReference type="GeneID" id="30680101"/>
<sequence length="442" mass="49867">MSNNTQRSSNPRNNLLGFLESQPDLRQAFEKVREIISIIRDFGYVRIFTLPTFEELIAAGQVLKILENNDIRASVNVFPYIETSEDVPVISIGMRFPSKKIPVIEIVQGPLVKDENRVSFWLKNGLVSSIVIKVLEEIFVVKDDIKVYSLVAAYASLNNIGELEEILIDELEEAGIVEKGFTFSFYKWKQLPIHYSVAYTAIPYFLGISANPQKVESYFKSKNIDVPSDATILDILSEEDKITQVIKVLLEYLSNVSKRERNVKEILYEGVDLKEDASKRGDLPLILRHGFKQGSIVFLTVLDVSLYHVVSLVTLGKYYYRAEDLYISTLKFNSTELPIALSSLKVINNVGRKGSLLHFSSIPPSPTLTFRIILDLGYIQEKSHVVGFSDGDQICVPIDSIRYAGFDITNVIRKAINKGWQISKGCLCKVGGSKEFKEFLSL</sequence>
<dbReference type="OrthoDB" id="382759at2157"/>
<accession>A0A0U2U8N6</accession>
<dbReference type="Proteomes" id="UP000060778">
    <property type="component" value="Chromosome"/>
</dbReference>
<protein>
    <submittedName>
        <fullName evidence="1">Uncharacterized protein</fullName>
    </submittedName>
</protein>
<gene>
    <name evidence="1" type="ORF">EYM_03540</name>
</gene>
<keyword evidence="2" id="KW-1185">Reference proteome</keyword>
<dbReference type="AlphaFoldDB" id="A0A0U2U8N6"/>
<name>A0A0U2U8N6_9CREN</name>
<dbReference type="STRING" id="940295.EYM_03540"/>
<dbReference type="EMBL" id="CP006867">
    <property type="protein sequence ID" value="ALU12420.1"/>
    <property type="molecule type" value="Genomic_DNA"/>
</dbReference>
<proteinExistence type="predicted"/>
<organism evidence="1 2">
    <name type="scientific">Ignicoccus islandicus DSM 13165</name>
    <dbReference type="NCBI Taxonomy" id="940295"/>
    <lineage>
        <taxon>Archaea</taxon>
        <taxon>Thermoproteota</taxon>
        <taxon>Thermoprotei</taxon>
        <taxon>Desulfurococcales</taxon>
        <taxon>Desulfurococcaceae</taxon>
        <taxon>Ignicoccus</taxon>
    </lineage>
</organism>